<dbReference type="AlphaFoldDB" id="A9NM39"/>
<evidence type="ECO:0000256" key="1">
    <source>
        <dbReference type="SAM" id="SignalP"/>
    </source>
</evidence>
<organism evidence="2">
    <name type="scientific">Picea sitchensis</name>
    <name type="common">Sitka spruce</name>
    <name type="synonym">Pinus sitchensis</name>
    <dbReference type="NCBI Taxonomy" id="3332"/>
    <lineage>
        <taxon>Eukaryota</taxon>
        <taxon>Viridiplantae</taxon>
        <taxon>Streptophyta</taxon>
        <taxon>Embryophyta</taxon>
        <taxon>Tracheophyta</taxon>
        <taxon>Spermatophyta</taxon>
        <taxon>Pinopsida</taxon>
        <taxon>Pinidae</taxon>
        <taxon>Conifers I</taxon>
        <taxon>Pinales</taxon>
        <taxon>Pinaceae</taxon>
        <taxon>Picea</taxon>
    </lineage>
</organism>
<dbReference type="EMBL" id="EF082337">
    <property type="protein sequence ID" value="ABK21700.1"/>
    <property type="molecule type" value="mRNA"/>
</dbReference>
<feature type="signal peptide" evidence="1">
    <location>
        <begin position="1"/>
        <end position="16"/>
    </location>
</feature>
<keyword evidence="1" id="KW-0732">Signal</keyword>
<evidence type="ECO:0000313" key="2">
    <source>
        <dbReference type="EMBL" id="ABK21700.1"/>
    </source>
</evidence>
<accession>A9NM39</accession>
<feature type="chain" id="PRO_5002741833" evidence="1">
    <location>
        <begin position="17"/>
        <end position="66"/>
    </location>
</feature>
<protein>
    <submittedName>
        <fullName evidence="2">Uncharacterized protein</fullName>
    </submittedName>
</protein>
<proteinExistence type="evidence at transcript level"/>
<sequence>MVINIIILVNMVPAQGCFEPSLIAAWILPVQPSSWKIYSPHGVGLLGDLYRWSEIDCAADFLGATY</sequence>
<reference evidence="2" key="1">
    <citation type="journal article" date="2008" name="BMC Genomics">
        <title>A conifer genomics resource of 200,000 spruce (Picea spp.) ESTs and 6,464 high-quality, sequence-finished full-length cDNAs for Sitka spruce (Picea sitchensis).</title>
        <authorList>
            <person name="Ralph S.G."/>
            <person name="Chun H.J."/>
            <person name="Kolosova N."/>
            <person name="Cooper D."/>
            <person name="Oddy C."/>
            <person name="Ritland C.E."/>
            <person name="Kirkpatrick R."/>
            <person name="Moore R."/>
            <person name="Barber S."/>
            <person name="Holt R.A."/>
            <person name="Jones S.J."/>
            <person name="Marra M.A."/>
            <person name="Douglas C.J."/>
            <person name="Ritland K."/>
            <person name="Bohlmann J."/>
        </authorList>
    </citation>
    <scope>NUCLEOTIDE SEQUENCE</scope>
    <source>
        <tissue evidence="2">Green portion of the leader tissue</tissue>
    </source>
</reference>
<name>A9NM39_PICSI</name>